<evidence type="ECO:0000313" key="3">
    <source>
        <dbReference type="Proteomes" id="UP000320176"/>
    </source>
</evidence>
<reference evidence="2 3" key="1">
    <citation type="submission" date="2019-02" db="EMBL/GenBank/DDBJ databases">
        <title>Deep-cultivation of Planctomycetes and their phenomic and genomic characterization uncovers novel biology.</title>
        <authorList>
            <person name="Wiegand S."/>
            <person name="Jogler M."/>
            <person name="Boedeker C."/>
            <person name="Pinto D."/>
            <person name="Vollmers J."/>
            <person name="Rivas-Marin E."/>
            <person name="Kohn T."/>
            <person name="Peeters S.H."/>
            <person name="Heuer A."/>
            <person name="Rast P."/>
            <person name="Oberbeckmann S."/>
            <person name="Bunk B."/>
            <person name="Jeske O."/>
            <person name="Meyerdierks A."/>
            <person name="Storesund J.E."/>
            <person name="Kallscheuer N."/>
            <person name="Luecker S."/>
            <person name="Lage O.M."/>
            <person name="Pohl T."/>
            <person name="Merkel B.J."/>
            <person name="Hornburger P."/>
            <person name="Mueller R.-W."/>
            <person name="Bruemmer F."/>
            <person name="Labrenz M."/>
            <person name="Spormann A.M."/>
            <person name="Op Den Camp H."/>
            <person name="Overmann J."/>
            <person name="Amann R."/>
            <person name="Jetten M.S.M."/>
            <person name="Mascher T."/>
            <person name="Medema M.H."/>
            <person name="Devos D.P."/>
            <person name="Kaster A.-K."/>
            <person name="Ovreas L."/>
            <person name="Rohde M."/>
            <person name="Galperin M.Y."/>
            <person name="Jogler C."/>
        </authorList>
    </citation>
    <scope>NUCLEOTIDE SEQUENCE [LARGE SCALE GENOMIC DNA]</scope>
    <source>
        <strain evidence="2 3">Pla52n</strain>
    </source>
</reference>
<proteinExistence type="predicted"/>
<dbReference type="EMBL" id="SJPN01000001">
    <property type="protein sequence ID" value="TWU07439.1"/>
    <property type="molecule type" value="Genomic_DNA"/>
</dbReference>
<dbReference type="Proteomes" id="UP000320176">
    <property type="component" value="Unassembled WGS sequence"/>
</dbReference>
<keyword evidence="1" id="KW-0732">Signal</keyword>
<accession>A0A5C6B824</accession>
<comment type="caution">
    <text evidence="2">The sequence shown here is derived from an EMBL/GenBank/DDBJ whole genome shotgun (WGS) entry which is preliminary data.</text>
</comment>
<evidence type="ECO:0008006" key="4">
    <source>
        <dbReference type="Google" id="ProtNLM"/>
    </source>
</evidence>
<organism evidence="2 3">
    <name type="scientific">Stieleria varia</name>
    <dbReference type="NCBI Taxonomy" id="2528005"/>
    <lineage>
        <taxon>Bacteria</taxon>
        <taxon>Pseudomonadati</taxon>
        <taxon>Planctomycetota</taxon>
        <taxon>Planctomycetia</taxon>
        <taxon>Pirellulales</taxon>
        <taxon>Pirellulaceae</taxon>
        <taxon>Stieleria</taxon>
    </lineage>
</organism>
<dbReference type="AlphaFoldDB" id="A0A5C6B824"/>
<feature type="chain" id="PRO_5022902085" description="DUF1287 domain-containing protein" evidence="1">
    <location>
        <begin position="19"/>
        <end position="206"/>
    </location>
</feature>
<name>A0A5C6B824_9BACT</name>
<keyword evidence="3" id="KW-1185">Reference proteome</keyword>
<sequence length="206" mass="23098" precursor="true">MTKLKLCVACLLFVFASAYPFNGDELFDSNAPPHTRFANRMEALLGSLTKTGYQHTTQIDEAKGQVNCDCSGLVGFVLRHTYPEAYVSLRGDEAPWRKHPLSVTYFETFMVDTEGECMGFLSGEREVISNIAIGRIAQPEKPTSHAEDVDFIGLKTEKASELAKERKLIWRIIRQDGISMPPGMAINVDRLNFVIQNNQVIRVLRG</sequence>
<protein>
    <recommendedName>
        <fullName evidence="4">DUF1287 domain-containing protein</fullName>
    </recommendedName>
</protein>
<gene>
    <name evidence="2" type="ORF">Pla52n_00120</name>
</gene>
<dbReference type="OrthoDB" id="269002at2"/>
<evidence type="ECO:0000313" key="2">
    <source>
        <dbReference type="EMBL" id="TWU07439.1"/>
    </source>
</evidence>
<evidence type="ECO:0000256" key="1">
    <source>
        <dbReference type="SAM" id="SignalP"/>
    </source>
</evidence>
<feature type="signal peptide" evidence="1">
    <location>
        <begin position="1"/>
        <end position="18"/>
    </location>
</feature>
<dbReference type="RefSeq" id="WP_146517669.1">
    <property type="nucleotide sequence ID" value="NZ_CP151726.1"/>
</dbReference>